<protein>
    <submittedName>
        <fullName evidence="1">Uncharacterized protein</fullName>
    </submittedName>
</protein>
<dbReference type="EMBL" id="RQFA01000007">
    <property type="protein sequence ID" value="TGK39181.1"/>
    <property type="molecule type" value="Genomic_DNA"/>
</dbReference>
<dbReference type="OrthoDB" id="893941at2"/>
<proteinExistence type="predicted"/>
<evidence type="ECO:0000313" key="1">
    <source>
        <dbReference type="EMBL" id="TGK39181.1"/>
    </source>
</evidence>
<name>A0A5F1YYT4_9LEPT</name>
<evidence type="ECO:0000313" key="2">
    <source>
        <dbReference type="Proteomes" id="UP000298277"/>
    </source>
</evidence>
<organism evidence="1 2">
    <name type="scientific">Leptospira gomenensis</name>
    <dbReference type="NCBI Taxonomy" id="2484974"/>
    <lineage>
        <taxon>Bacteria</taxon>
        <taxon>Pseudomonadati</taxon>
        <taxon>Spirochaetota</taxon>
        <taxon>Spirochaetia</taxon>
        <taxon>Leptospirales</taxon>
        <taxon>Leptospiraceae</taxon>
        <taxon>Leptospira</taxon>
    </lineage>
</organism>
<sequence>MDQTNVKNIYNDLLELSNKDRQKSLWLGKEADHISSYIELMCRLFDDNDFDSFIDEFHETRKNTDLSLKLQNLREMLNSYNGDDKSDTDILMDPNWDSIVARASEIIHDWNIDESNH</sequence>
<dbReference type="RefSeq" id="WP_135591192.1">
    <property type="nucleotide sequence ID" value="NZ_RQEZ01000060.1"/>
</dbReference>
<reference evidence="1" key="1">
    <citation type="journal article" date="2019" name="PLoS Negl. Trop. Dis.">
        <title>Revisiting the worldwide diversity of Leptospira species in the environment.</title>
        <authorList>
            <person name="Vincent A.T."/>
            <person name="Schiettekatte O."/>
            <person name="Bourhy P."/>
            <person name="Veyrier F.J."/>
            <person name="Picardeau M."/>
        </authorList>
    </citation>
    <scope>NUCLEOTIDE SEQUENCE [LARGE SCALE GENOMIC DNA]</scope>
    <source>
        <strain evidence="1">201800299</strain>
    </source>
</reference>
<dbReference type="Proteomes" id="UP000298277">
    <property type="component" value="Unassembled WGS sequence"/>
</dbReference>
<comment type="caution">
    <text evidence="1">The sequence shown here is derived from an EMBL/GenBank/DDBJ whole genome shotgun (WGS) entry which is preliminary data.</text>
</comment>
<accession>A0A5F1YYT4</accession>
<dbReference type="AlphaFoldDB" id="A0A5F1YYT4"/>
<gene>
    <name evidence="1" type="ORF">EHQ17_00450</name>
</gene>
<keyword evidence="2" id="KW-1185">Reference proteome</keyword>